<keyword evidence="6" id="KW-1185">Reference proteome</keyword>
<feature type="compositionally biased region" description="Polar residues" evidence="4">
    <location>
        <begin position="37"/>
        <end position="46"/>
    </location>
</feature>
<evidence type="ECO:0000256" key="3">
    <source>
        <dbReference type="RuleBase" id="RU003560"/>
    </source>
</evidence>
<dbReference type="CDD" id="cd00610">
    <property type="entry name" value="OAT_like"/>
    <property type="match status" value="1"/>
</dbReference>
<evidence type="ECO:0000313" key="5">
    <source>
        <dbReference type="EMBL" id="TRY70098.1"/>
    </source>
</evidence>
<dbReference type="Pfam" id="PF00202">
    <property type="entry name" value="Aminotran_3"/>
    <property type="match status" value="1"/>
</dbReference>
<dbReference type="Gene3D" id="3.90.1150.10">
    <property type="entry name" value="Aspartate Aminotransferase, domain 1"/>
    <property type="match status" value="1"/>
</dbReference>
<dbReference type="GO" id="GO:0008483">
    <property type="term" value="F:transaminase activity"/>
    <property type="evidence" value="ECO:0007669"/>
    <property type="project" value="InterPro"/>
</dbReference>
<evidence type="ECO:0000313" key="6">
    <source>
        <dbReference type="Proteomes" id="UP000318571"/>
    </source>
</evidence>
<evidence type="ECO:0000256" key="4">
    <source>
        <dbReference type="SAM" id="MobiDB-lite"/>
    </source>
</evidence>
<dbReference type="InterPro" id="IPR015422">
    <property type="entry name" value="PyrdxlP-dep_Trfase_small"/>
</dbReference>
<feature type="region of interest" description="Disordered" evidence="4">
    <location>
        <begin position="465"/>
        <end position="495"/>
    </location>
</feature>
<comment type="caution">
    <text evidence="5">The sequence shown here is derived from an EMBL/GenBank/DDBJ whole genome shotgun (WGS) entry which is preliminary data.</text>
</comment>
<dbReference type="GO" id="GO:0005739">
    <property type="term" value="C:mitochondrion"/>
    <property type="evidence" value="ECO:0007669"/>
    <property type="project" value="TreeGrafter"/>
</dbReference>
<feature type="region of interest" description="Disordered" evidence="4">
    <location>
        <begin position="31"/>
        <end position="55"/>
    </location>
</feature>
<name>A0A553NXE7_TIGCA</name>
<reference evidence="5 6" key="1">
    <citation type="journal article" date="2018" name="Nat. Ecol. Evol.">
        <title>Genomic signatures of mitonuclear coevolution across populations of Tigriopus californicus.</title>
        <authorList>
            <person name="Barreto F.S."/>
            <person name="Watson E.T."/>
            <person name="Lima T.G."/>
            <person name="Willett C.S."/>
            <person name="Edmands S."/>
            <person name="Li W."/>
            <person name="Burton R.S."/>
        </authorList>
    </citation>
    <scope>NUCLEOTIDE SEQUENCE [LARGE SCALE GENOMIC DNA]</scope>
    <source>
        <strain evidence="5 6">San Diego</strain>
    </source>
</reference>
<organism evidence="5 6">
    <name type="scientific">Tigriopus californicus</name>
    <name type="common">Marine copepod</name>
    <dbReference type="NCBI Taxonomy" id="6832"/>
    <lineage>
        <taxon>Eukaryota</taxon>
        <taxon>Metazoa</taxon>
        <taxon>Ecdysozoa</taxon>
        <taxon>Arthropoda</taxon>
        <taxon>Crustacea</taxon>
        <taxon>Multicrustacea</taxon>
        <taxon>Hexanauplia</taxon>
        <taxon>Copepoda</taxon>
        <taxon>Harpacticoida</taxon>
        <taxon>Harpacticidae</taxon>
        <taxon>Tigriopus</taxon>
    </lineage>
</organism>
<comment type="similarity">
    <text evidence="1 3">Belongs to the class-III pyridoxal-phosphate-dependent aminotransferase family.</text>
</comment>
<feature type="compositionally biased region" description="Basic residues" evidence="4">
    <location>
        <begin position="486"/>
        <end position="495"/>
    </location>
</feature>
<dbReference type="PANTHER" id="PTHR45688:SF13">
    <property type="entry name" value="ALANINE--GLYOXYLATE AMINOTRANSFERASE 2-LIKE"/>
    <property type="match status" value="1"/>
</dbReference>
<dbReference type="GO" id="GO:0030170">
    <property type="term" value="F:pyridoxal phosphate binding"/>
    <property type="evidence" value="ECO:0007669"/>
    <property type="project" value="InterPro"/>
</dbReference>
<accession>A0A553NXE7</accession>
<evidence type="ECO:0000256" key="1">
    <source>
        <dbReference type="ARBA" id="ARBA00008954"/>
    </source>
</evidence>
<dbReference type="Gene3D" id="3.40.640.10">
    <property type="entry name" value="Type I PLP-dependent aspartate aminotransferase-like (Major domain)"/>
    <property type="match status" value="1"/>
</dbReference>
<dbReference type="InterPro" id="IPR015424">
    <property type="entry name" value="PyrdxlP-dep_Trfase"/>
</dbReference>
<protein>
    <submittedName>
        <fullName evidence="5">Uncharacterized protein</fullName>
    </submittedName>
</protein>
<proteinExistence type="inferred from homology"/>
<evidence type="ECO:0000256" key="2">
    <source>
        <dbReference type="ARBA" id="ARBA00022898"/>
    </source>
</evidence>
<dbReference type="Proteomes" id="UP000318571">
    <property type="component" value="Chromosome 9"/>
</dbReference>
<dbReference type="SUPFAM" id="SSF53383">
    <property type="entry name" value="PLP-dependent transferases"/>
    <property type="match status" value="1"/>
</dbReference>
<sequence>MLPEPMDSTTPISGHCSVNVVNVEEDPSFVIPPSPSPTTIKASTSHESPRSPGLRSVDIRKASFGSGKGCVIQSTSGVQYIDCVSKDVLLGHANLKIMETTNQQTLSSNVGLLHTNTAELTRRLVSLLPAPLTACFFVNSYSEANDLALTMAACYTGSEEVICLEKADHGKTSTCLKISRDRSPHFGKCRVLNTVPIPDSYRGKIREGEFPVDDIGWMYSGDVKEVCHNIVSESRKVGAFICEPIIHQAGHISLPDRYLTEVYRCVQSHQGILISDETYSGLGRTGDFTWGFQKYDVIPDIVTIGKGLANGHPLAAVVTSKEIAKKITSIVSYYNFLGDPISCAIALSVLEQLDETKVLENVRKVGKYLLLKLSQFSERFDFVGQVRGQGLSLALDLVHSDSREPNTVAAQFVRQKMFERQVVVELSGFHRSIIGLSPPLVLTMQEAMSVALKMSEVLQEAEKVFGRKRQKSDDENTDDCFPKGHISNHPKRMRR</sequence>
<dbReference type="EMBL" id="VCGU01000009">
    <property type="protein sequence ID" value="TRY70098.1"/>
    <property type="molecule type" value="Genomic_DNA"/>
</dbReference>
<dbReference type="PANTHER" id="PTHR45688">
    <property type="match status" value="1"/>
</dbReference>
<dbReference type="InterPro" id="IPR015421">
    <property type="entry name" value="PyrdxlP-dep_Trfase_major"/>
</dbReference>
<dbReference type="InterPro" id="IPR005814">
    <property type="entry name" value="Aminotrans_3"/>
</dbReference>
<dbReference type="STRING" id="6832.A0A553NXE7"/>
<keyword evidence="2 3" id="KW-0663">Pyridoxal phosphate</keyword>
<dbReference type="AlphaFoldDB" id="A0A553NXE7"/>
<gene>
    <name evidence="5" type="ORF">TCAL_05444</name>
</gene>